<dbReference type="InterPro" id="IPR011973">
    <property type="entry name" value="PaaD"/>
</dbReference>
<comment type="caution">
    <text evidence="4">The sequence shown here is derived from an EMBL/GenBank/DDBJ whole genome shotgun (WGS) entry which is preliminary data.</text>
</comment>
<dbReference type="InterPro" id="IPR006683">
    <property type="entry name" value="Thioestr_dom"/>
</dbReference>
<dbReference type="GO" id="GO:0016289">
    <property type="term" value="F:acyl-CoA hydrolase activity"/>
    <property type="evidence" value="ECO:0007669"/>
    <property type="project" value="UniProtKB-ARBA"/>
</dbReference>
<keyword evidence="5" id="KW-1185">Reference proteome</keyword>
<dbReference type="NCBIfam" id="TIGR00369">
    <property type="entry name" value="unchar_dom_1"/>
    <property type="match status" value="1"/>
</dbReference>
<evidence type="ECO:0000313" key="5">
    <source>
        <dbReference type="Proteomes" id="UP000664303"/>
    </source>
</evidence>
<sequence>MSVLDAQQLADAAAAAMWSGDRASQGMGMRIESVTPGEAVLSMTVREDMLNGHALCHGGFLFALADSAFAFACNSENHSTVAAGARVEFLAPGKLGDRLTATAKQLHQGGRTGLYDVAVTNQDGRTLAVFRGNAHRIGGNLVDSESGEALL</sequence>
<dbReference type="EMBL" id="JAFKCZ010000008">
    <property type="protein sequence ID" value="MBN7797362.1"/>
    <property type="molecule type" value="Genomic_DNA"/>
</dbReference>
<dbReference type="InterPro" id="IPR052723">
    <property type="entry name" value="Acyl-CoA_thioesterase_PaaI"/>
</dbReference>
<dbReference type="Proteomes" id="UP000664303">
    <property type="component" value="Unassembled WGS sequence"/>
</dbReference>
<dbReference type="NCBIfam" id="TIGR02286">
    <property type="entry name" value="PaaD"/>
    <property type="match status" value="1"/>
</dbReference>
<name>A0A939DH20_9GAMM</name>
<gene>
    <name evidence="4" type="primary">paaI</name>
    <name evidence="4" type="ORF">JYP50_12210</name>
</gene>
<accession>A0A939DH20</accession>
<feature type="domain" description="Thioesterase" evidence="3">
    <location>
        <begin position="55"/>
        <end position="127"/>
    </location>
</feature>
<dbReference type="InterPro" id="IPR003736">
    <property type="entry name" value="PAAI_dom"/>
</dbReference>
<proteinExistence type="inferred from homology"/>
<dbReference type="AlphaFoldDB" id="A0A939DH20"/>
<dbReference type="Pfam" id="PF03061">
    <property type="entry name" value="4HBT"/>
    <property type="match status" value="1"/>
</dbReference>
<dbReference type="Gene3D" id="3.10.129.10">
    <property type="entry name" value="Hotdog Thioesterase"/>
    <property type="match status" value="1"/>
</dbReference>
<dbReference type="SUPFAM" id="SSF54637">
    <property type="entry name" value="Thioesterase/thiol ester dehydrase-isomerase"/>
    <property type="match status" value="1"/>
</dbReference>
<dbReference type="FunFam" id="3.10.129.10:FF:000022">
    <property type="entry name" value="Phenylacetic acid degradation protein"/>
    <property type="match status" value="1"/>
</dbReference>
<keyword evidence="2" id="KW-0378">Hydrolase</keyword>
<dbReference type="PANTHER" id="PTHR42856">
    <property type="entry name" value="ACYL-COENZYME A THIOESTERASE PAAI"/>
    <property type="match status" value="1"/>
</dbReference>
<evidence type="ECO:0000256" key="2">
    <source>
        <dbReference type="ARBA" id="ARBA00022801"/>
    </source>
</evidence>
<comment type="similarity">
    <text evidence="1">Belongs to the thioesterase PaaI family.</text>
</comment>
<evidence type="ECO:0000256" key="1">
    <source>
        <dbReference type="ARBA" id="ARBA00008324"/>
    </source>
</evidence>
<evidence type="ECO:0000259" key="3">
    <source>
        <dbReference type="Pfam" id="PF03061"/>
    </source>
</evidence>
<protein>
    <submittedName>
        <fullName evidence="4">Hydroxyphenylacetyl-CoA thioesterase PaaI</fullName>
    </submittedName>
</protein>
<dbReference type="PANTHER" id="PTHR42856:SF1">
    <property type="entry name" value="ACYL-COENZYME A THIOESTERASE PAAI"/>
    <property type="match status" value="1"/>
</dbReference>
<organism evidence="4 5">
    <name type="scientific">Parahaliea mediterranea</name>
    <dbReference type="NCBI Taxonomy" id="651086"/>
    <lineage>
        <taxon>Bacteria</taxon>
        <taxon>Pseudomonadati</taxon>
        <taxon>Pseudomonadota</taxon>
        <taxon>Gammaproteobacteria</taxon>
        <taxon>Cellvibrionales</taxon>
        <taxon>Halieaceae</taxon>
        <taxon>Parahaliea</taxon>
    </lineage>
</organism>
<reference evidence="4" key="1">
    <citation type="submission" date="2021-02" db="EMBL/GenBank/DDBJ databases">
        <title>PHA producing bacteria isolated from coastal sediment in Guangdong, Shenzhen.</title>
        <authorList>
            <person name="Zheng W."/>
            <person name="Yu S."/>
            <person name="Huang Y."/>
        </authorList>
    </citation>
    <scope>NUCLEOTIDE SEQUENCE</scope>
    <source>
        <strain evidence="4">TN14-10</strain>
    </source>
</reference>
<dbReference type="InterPro" id="IPR029069">
    <property type="entry name" value="HotDog_dom_sf"/>
</dbReference>
<dbReference type="RefSeq" id="WP_206560811.1">
    <property type="nucleotide sequence ID" value="NZ_JAFKCZ010000008.1"/>
</dbReference>
<evidence type="ECO:0000313" key="4">
    <source>
        <dbReference type="EMBL" id="MBN7797362.1"/>
    </source>
</evidence>
<dbReference type="CDD" id="cd03443">
    <property type="entry name" value="PaaI_thioesterase"/>
    <property type="match status" value="1"/>
</dbReference>